<reference evidence="2 3" key="1">
    <citation type="submission" date="2024-09" db="EMBL/GenBank/DDBJ databases">
        <title>Chromosome-scale assembly of Riccia fluitans.</title>
        <authorList>
            <person name="Paukszto L."/>
            <person name="Sawicki J."/>
            <person name="Karawczyk K."/>
            <person name="Piernik-Szablinska J."/>
            <person name="Szczecinska M."/>
            <person name="Mazdziarz M."/>
        </authorList>
    </citation>
    <scope>NUCLEOTIDE SEQUENCE [LARGE SCALE GENOMIC DNA]</scope>
    <source>
        <strain evidence="2">Rf_01</strain>
        <tissue evidence="2">Aerial parts of the thallus</tissue>
    </source>
</reference>
<dbReference type="AlphaFoldDB" id="A0ABD1YG94"/>
<accession>A0ABD1YG94</accession>
<name>A0ABD1YG94_9MARC</name>
<keyword evidence="3" id="KW-1185">Reference proteome</keyword>
<evidence type="ECO:0000313" key="2">
    <source>
        <dbReference type="EMBL" id="KAL2629809.1"/>
    </source>
</evidence>
<sequence length="75" mass="8444">MASTSGTDAAEELRQIVLCLEGRLRQVEEENMRLRAIRIPQGAAPIPAKIEEQNLTDRRLTDMNQQGQDLLGVRQ</sequence>
<organism evidence="2 3">
    <name type="scientific">Riccia fluitans</name>
    <dbReference type="NCBI Taxonomy" id="41844"/>
    <lineage>
        <taxon>Eukaryota</taxon>
        <taxon>Viridiplantae</taxon>
        <taxon>Streptophyta</taxon>
        <taxon>Embryophyta</taxon>
        <taxon>Marchantiophyta</taxon>
        <taxon>Marchantiopsida</taxon>
        <taxon>Marchantiidae</taxon>
        <taxon>Marchantiales</taxon>
        <taxon>Ricciaceae</taxon>
        <taxon>Riccia</taxon>
    </lineage>
</organism>
<gene>
    <name evidence="2" type="ORF">R1flu_014495</name>
</gene>
<keyword evidence="1" id="KW-0175">Coiled coil</keyword>
<dbReference type="Proteomes" id="UP001605036">
    <property type="component" value="Unassembled WGS sequence"/>
</dbReference>
<proteinExistence type="predicted"/>
<comment type="caution">
    <text evidence="2">The sequence shown here is derived from an EMBL/GenBank/DDBJ whole genome shotgun (WGS) entry which is preliminary data.</text>
</comment>
<protein>
    <submittedName>
        <fullName evidence="2">Uncharacterized protein</fullName>
    </submittedName>
</protein>
<evidence type="ECO:0000313" key="3">
    <source>
        <dbReference type="Proteomes" id="UP001605036"/>
    </source>
</evidence>
<evidence type="ECO:0000256" key="1">
    <source>
        <dbReference type="SAM" id="Coils"/>
    </source>
</evidence>
<dbReference type="EMBL" id="JBHFFA010000004">
    <property type="protein sequence ID" value="KAL2629809.1"/>
    <property type="molecule type" value="Genomic_DNA"/>
</dbReference>
<feature type="coiled-coil region" evidence="1">
    <location>
        <begin position="10"/>
        <end position="37"/>
    </location>
</feature>